<reference evidence="1" key="1">
    <citation type="journal article" date="2014" name="Front. Microbiol.">
        <title>High frequency of phylogenetically diverse reductive dehalogenase-homologous genes in deep subseafloor sedimentary metagenomes.</title>
        <authorList>
            <person name="Kawai M."/>
            <person name="Futagami T."/>
            <person name="Toyoda A."/>
            <person name="Takaki Y."/>
            <person name="Nishi S."/>
            <person name="Hori S."/>
            <person name="Arai W."/>
            <person name="Tsubouchi T."/>
            <person name="Morono Y."/>
            <person name="Uchiyama I."/>
            <person name="Ito T."/>
            <person name="Fujiyama A."/>
            <person name="Inagaki F."/>
            <person name="Takami H."/>
        </authorList>
    </citation>
    <scope>NUCLEOTIDE SEQUENCE</scope>
    <source>
        <strain evidence="1">Expedition CK06-06</strain>
    </source>
</reference>
<proteinExistence type="predicted"/>
<dbReference type="AlphaFoldDB" id="X1QZ60"/>
<gene>
    <name evidence="1" type="ORF">S06H3_59339</name>
</gene>
<comment type="caution">
    <text evidence="1">The sequence shown here is derived from an EMBL/GenBank/DDBJ whole genome shotgun (WGS) entry which is preliminary data.</text>
</comment>
<feature type="non-terminal residue" evidence="1">
    <location>
        <position position="187"/>
    </location>
</feature>
<sequence length="187" mass="19952">MPGKGHALARDELVGALIAYTGTTTDDGAADGSTLIDRKLIGVNDFITDKTILIMSGDVRRDTKQAIVFDNITGTITVSPPFSVRITTGVLFKIINLSAGSTIAIAVDILTASFDLINAMLVLTETGGTVNTDGTEQDVYINNAPAGVFDPQKVMIDFTNQTAAETVIVRTYYRIKSGGDYIKKDEV</sequence>
<protein>
    <submittedName>
        <fullName evidence="1">Uncharacterized protein</fullName>
    </submittedName>
</protein>
<evidence type="ECO:0000313" key="1">
    <source>
        <dbReference type="EMBL" id="GAI48574.1"/>
    </source>
</evidence>
<dbReference type="EMBL" id="BARV01038541">
    <property type="protein sequence ID" value="GAI48574.1"/>
    <property type="molecule type" value="Genomic_DNA"/>
</dbReference>
<organism evidence="1">
    <name type="scientific">marine sediment metagenome</name>
    <dbReference type="NCBI Taxonomy" id="412755"/>
    <lineage>
        <taxon>unclassified sequences</taxon>
        <taxon>metagenomes</taxon>
        <taxon>ecological metagenomes</taxon>
    </lineage>
</organism>
<accession>X1QZ60</accession>
<name>X1QZ60_9ZZZZ</name>